<dbReference type="InterPro" id="IPR011990">
    <property type="entry name" value="TPR-like_helical_dom_sf"/>
</dbReference>
<gene>
    <name evidence="1" type="ORF">Q4Q50_19205</name>
</gene>
<evidence type="ECO:0000313" key="2">
    <source>
        <dbReference type="Proteomes" id="UP001249505"/>
    </source>
</evidence>
<protein>
    <submittedName>
        <fullName evidence="1">Sel1 repeat family protein</fullName>
    </submittedName>
</protein>
<dbReference type="InterPro" id="IPR006597">
    <property type="entry name" value="Sel1-like"/>
</dbReference>
<dbReference type="RefSeq" id="WP_311900683.1">
    <property type="nucleotide sequence ID" value="NZ_JAUOES010000029.1"/>
</dbReference>
<accession>A0ABU3G438</accession>
<organism evidence="1 2">
    <name type="scientific">Shewanella scandinavica</name>
    <dbReference type="NCBI Taxonomy" id="3063538"/>
    <lineage>
        <taxon>Bacteria</taxon>
        <taxon>Pseudomonadati</taxon>
        <taxon>Pseudomonadota</taxon>
        <taxon>Gammaproteobacteria</taxon>
        <taxon>Alteromonadales</taxon>
        <taxon>Shewanellaceae</taxon>
        <taxon>Shewanella</taxon>
    </lineage>
</organism>
<keyword evidence="2" id="KW-1185">Reference proteome</keyword>
<dbReference type="SMART" id="SM00671">
    <property type="entry name" value="SEL1"/>
    <property type="match status" value="2"/>
</dbReference>
<dbReference type="Gene3D" id="1.25.40.10">
    <property type="entry name" value="Tetratricopeptide repeat domain"/>
    <property type="match status" value="1"/>
</dbReference>
<evidence type="ECO:0000313" key="1">
    <source>
        <dbReference type="EMBL" id="MDT3282412.1"/>
    </source>
</evidence>
<comment type="caution">
    <text evidence="1">The sequence shown here is derived from an EMBL/GenBank/DDBJ whole genome shotgun (WGS) entry which is preliminary data.</text>
</comment>
<sequence>MSLLQCFHRAPLYLACSAGLMFASPVMASFWESLFRSELPVDQVTAPADSQRFEFVGVLPANTQLELVGYYASSICTRKEIRFPSGDLANPYRATLEETSVLRQVISSGSEASEFSLPLALNGGGDCQWHLEDLMLDVTILPNHPLWQRAKTLQRDYLAKLQGTSVDAAQLASQTVLPTQVSSHDDFYLSHELNIDPIHAGSEADNSLLATTPLSLAPVYYPVFIHYPEEDKPFEARLKSSLQRTSSLWASPYTQAVRRGDEAVMRVNFNPQIAEHYEVDVWYQPDTVEVKYPDGTQYAYANSEVKLYAYGKPESQIKTLAQSAKAEDKRLLARIYELGHALPKDEAKALKYYREAAEAGDIEALHWMRAQAGYAGRNDEKTYWLGRAASFGDNTAKLELIRLPLSVIERGLVNTGEDKVRETQAWQQLNQLVDQGLPEASSLMAFYQVLPYSPYFDANAALENYRLSVKAKPELAHAAASDYYYLADNFAVGEEFWQIAAGRDLYAAAELTNILLSEAHRDAVNARYWLARVTTLGAKQGLQADILGNAYFQLATLLDKGEGGAVDAKTALTLYQQSIEMAERFSNDYEARAKDRVQVLEEMRL</sequence>
<dbReference type="Proteomes" id="UP001249505">
    <property type="component" value="Unassembled WGS sequence"/>
</dbReference>
<reference evidence="1 2" key="1">
    <citation type="submission" date="2023-07" db="EMBL/GenBank/DDBJ databases">
        <title>Novel Shewanella species isolated from Baltic Sea sediments.</title>
        <authorList>
            <person name="Martin-Rodriguez A.J."/>
        </authorList>
    </citation>
    <scope>NUCLEOTIDE SEQUENCE [LARGE SCALE GENOMIC DNA]</scope>
    <source>
        <strain evidence="1 2">SP2S1-2</strain>
    </source>
</reference>
<dbReference type="EMBL" id="JAUOES010000029">
    <property type="protein sequence ID" value="MDT3282412.1"/>
    <property type="molecule type" value="Genomic_DNA"/>
</dbReference>
<dbReference type="SUPFAM" id="SSF81901">
    <property type="entry name" value="HCP-like"/>
    <property type="match status" value="1"/>
</dbReference>
<name>A0ABU3G438_9GAMM</name>
<proteinExistence type="predicted"/>